<feature type="binding site" evidence="2">
    <location>
        <position position="90"/>
    </location>
    <ligand>
        <name>prephenate</name>
        <dbReference type="ChEBI" id="CHEBI:29934"/>
    </ligand>
</feature>
<keyword evidence="5" id="KW-1185">Reference proteome</keyword>
<keyword evidence="2 3" id="KW-0028">Amino-acid biosynthesis</keyword>
<dbReference type="InterPro" id="IPR008243">
    <property type="entry name" value="Chorismate_mutase_AroH"/>
</dbReference>
<dbReference type="CDD" id="cd02185">
    <property type="entry name" value="AroH"/>
    <property type="match status" value="1"/>
</dbReference>
<protein>
    <recommendedName>
        <fullName evidence="1 3">chorismate mutase</fullName>
        <ecNumber evidence="1 3">5.4.99.5</ecNumber>
    </recommendedName>
</protein>
<feature type="binding site" evidence="2">
    <location>
        <position position="108"/>
    </location>
    <ligand>
        <name>prephenate</name>
        <dbReference type="ChEBI" id="CHEBI:29934"/>
    </ligand>
</feature>
<keyword evidence="3" id="KW-0413">Isomerase</keyword>
<keyword evidence="2 3" id="KW-0057">Aromatic amino acid biosynthesis</keyword>
<dbReference type="Pfam" id="PF07736">
    <property type="entry name" value="CM_1"/>
    <property type="match status" value="1"/>
</dbReference>
<evidence type="ECO:0000256" key="1">
    <source>
        <dbReference type="NCBIfam" id="TIGR01796"/>
    </source>
</evidence>
<dbReference type="GO" id="GO:0009073">
    <property type="term" value="P:aromatic amino acid family biosynthetic process"/>
    <property type="evidence" value="ECO:0007669"/>
    <property type="project" value="UniProtKB-UniRule"/>
</dbReference>
<evidence type="ECO:0000313" key="4">
    <source>
        <dbReference type="EMBL" id="BDE07080.1"/>
    </source>
</evidence>
<dbReference type="NCBIfam" id="TIGR01796">
    <property type="entry name" value="CM_mono_aroH"/>
    <property type="match status" value="1"/>
</dbReference>
<dbReference type="Proteomes" id="UP001317532">
    <property type="component" value="Chromosome"/>
</dbReference>
<dbReference type="KEGG" id="vab:WPS_23560"/>
<dbReference type="Gene3D" id="3.30.1330.40">
    <property type="entry name" value="RutC-like"/>
    <property type="match status" value="1"/>
</dbReference>
<evidence type="ECO:0000313" key="5">
    <source>
        <dbReference type="Proteomes" id="UP001317532"/>
    </source>
</evidence>
<evidence type="ECO:0000256" key="3">
    <source>
        <dbReference type="PROSITE-ProRule" id="PRU00514"/>
    </source>
</evidence>
<dbReference type="InterPro" id="IPR035959">
    <property type="entry name" value="RutC-like_sf"/>
</dbReference>
<dbReference type="PROSITE" id="PS51167">
    <property type="entry name" value="CHORISMATE_MUT_1"/>
    <property type="match status" value="1"/>
</dbReference>
<comment type="catalytic activity">
    <reaction evidence="3">
        <text>chorismate = prephenate</text>
        <dbReference type="Rhea" id="RHEA:13897"/>
        <dbReference type="ChEBI" id="CHEBI:29748"/>
        <dbReference type="ChEBI" id="CHEBI:29934"/>
        <dbReference type="EC" id="5.4.99.5"/>
    </reaction>
</comment>
<organism evidence="4 5">
    <name type="scientific">Vulcanimicrobium alpinum</name>
    <dbReference type="NCBI Taxonomy" id="3016050"/>
    <lineage>
        <taxon>Bacteria</taxon>
        <taxon>Bacillati</taxon>
        <taxon>Vulcanimicrobiota</taxon>
        <taxon>Vulcanimicrobiia</taxon>
        <taxon>Vulcanimicrobiales</taxon>
        <taxon>Vulcanimicrobiaceae</taxon>
        <taxon>Vulcanimicrobium</taxon>
    </lineage>
</organism>
<reference evidence="4 5" key="1">
    <citation type="journal article" date="2022" name="ISME Commun">
        <title>Vulcanimicrobium alpinus gen. nov. sp. nov., the first cultivated representative of the candidate phylum 'Eremiobacterota', is a metabolically versatile aerobic anoxygenic phototroph.</title>
        <authorList>
            <person name="Yabe S."/>
            <person name="Muto K."/>
            <person name="Abe K."/>
            <person name="Yokota A."/>
            <person name="Staudigel H."/>
            <person name="Tebo B.M."/>
        </authorList>
    </citation>
    <scope>NUCLEOTIDE SEQUENCE [LARGE SCALE GENOMIC DNA]</scope>
    <source>
        <strain evidence="4 5">WC8-2</strain>
    </source>
</reference>
<gene>
    <name evidence="4" type="primary">aroH</name>
    <name evidence="4" type="ORF">WPS_23560</name>
</gene>
<dbReference type="EMBL" id="AP025523">
    <property type="protein sequence ID" value="BDE07080.1"/>
    <property type="molecule type" value="Genomic_DNA"/>
</dbReference>
<dbReference type="GO" id="GO:0008652">
    <property type="term" value="P:amino acid biosynthetic process"/>
    <property type="evidence" value="ECO:0007669"/>
    <property type="project" value="UniProtKB-UniRule"/>
</dbReference>
<name>A0AAN2C9Z2_UNVUL</name>
<dbReference type="EC" id="5.4.99.5" evidence="1 3"/>
<dbReference type="PIRSF" id="PIRSF005965">
    <property type="entry name" value="Chor_mut_AroH"/>
    <property type="match status" value="1"/>
</dbReference>
<feature type="binding site" evidence="2">
    <location>
        <position position="8"/>
    </location>
    <ligand>
        <name>prephenate</name>
        <dbReference type="ChEBI" id="CHEBI:29934"/>
    </ligand>
</feature>
<dbReference type="SUPFAM" id="SSF55298">
    <property type="entry name" value="YjgF-like"/>
    <property type="match status" value="1"/>
</dbReference>
<dbReference type="PANTHER" id="PTHR21164:SF0">
    <property type="entry name" value="CHORISMATE MUTASE AROH"/>
    <property type="match status" value="1"/>
</dbReference>
<dbReference type="PANTHER" id="PTHR21164">
    <property type="entry name" value="CHORISMATE MUTASE"/>
    <property type="match status" value="1"/>
</dbReference>
<evidence type="ECO:0000256" key="2">
    <source>
        <dbReference type="PIRSR" id="PIRSR005965-1"/>
    </source>
</evidence>
<dbReference type="GO" id="GO:0046417">
    <property type="term" value="P:chorismate metabolic process"/>
    <property type="evidence" value="ECO:0007669"/>
    <property type="project" value="TreeGrafter"/>
</dbReference>
<dbReference type="AlphaFoldDB" id="A0AAN2C9Z2"/>
<dbReference type="GO" id="GO:0004106">
    <property type="term" value="F:chorismate mutase activity"/>
    <property type="evidence" value="ECO:0007669"/>
    <property type="project" value="UniProtKB-UniRule"/>
</dbReference>
<accession>A0AAN2C9Z2</accession>
<sequence>MIVMRGIRGAITVARDEPALILDATERLLRAIVERNGFAPADVGSALFTVTPDLVSEFPAAAARRMGWTLVPLLNFTEIGVPGRLERCIRVLVHINTEMTQDAIEHVYLEGAVVLRPDLTGR</sequence>
<proteinExistence type="predicted"/>